<proteinExistence type="inferred from homology"/>
<evidence type="ECO:0000256" key="1">
    <source>
        <dbReference type="ARBA" id="ARBA00004107"/>
    </source>
</evidence>
<evidence type="ECO:0000313" key="7">
    <source>
        <dbReference type="Ensembl" id="ENSCJAP00000088613.1"/>
    </source>
</evidence>
<evidence type="ECO:0000313" key="8">
    <source>
        <dbReference type="Proteomes" id="UP000008225"/>
    </source>
</evidence>
<keyword evidence="4 5" id="KW-0472">Membrane</keyword>
<name>A0A8I4A2C0_CALJA</name>
<comment type="subcellular location">
    <subcellularLocation>
        <location evidence="1">Late endosome membrane</location>
        <topology evidence="1">Multi-pass membrane protein</topology>
    </subcellularLocation>
    <subcellularLocation>
        <location evidence="5">Membrane</location>
        <topology evidence="5">Multi-pass membrane protein</topology>
    </subcellularLocation>
</comment>
<feature type="compositionally biased region" description="Low complexity" evidence="6">
    <location>
        <begin position="210"/>
        <end position="221"/>
    </location>
</feature>
<sequence>SQPGRRQKAAGGPARLQIRERQASALGNLGRGTWVPATGAPEAAGVGRAWGPQLPGARAPPLPDHVIRTAQVAIAAAAAAAAAEAAELIRSERPVEADAVLAPAPRTHHGGMALSVLVVLLLAVLYEGIKVGKAKLLHQVLVNLPTSISQQAIAETDGESAGSDSSPVSRTHHRYGQWVWERVRGLTLALRDRLSQSALAPLEREDSKAQGRTTTRQRGYT</sequence>
<organism evidence="7 8">
    <name type="scientific">Callithrix jacchus</name>
    <name type="common">White-tufted-ear marmoset</name>
    <name type="synonym">Simia Jacchus</name>
    <dbReference type="NCBI Taxonomy" id="9483"/>
    <lineage>
        <taxon>Eukaryota</taxon>
        <taxon>Metazoa</taxon>
        <taxon>Chordata</taxon>
        <taxon>Craniata</taxon>
        <taxon>Vertebrata</taxon>
        <taxon>Euteleostomi</taxon>
        <taxon>Mammalia</taxon>
        <taxon>Eutheria</taxon>
        <taxon>Euarchontoglires</taxon>
        <taxon>Primates</taxon>
        <taxon>Haplorrhini</taxon>
        <taxon>Platyrrhini</taxon>
        <taxon>Cebidae</taxon>
        <taxon>Callitrichinae</taxon>
        <taxon>Callithrix</taxon>
        <taxon>Callithrix</taxon>
    </lineage>
</organism>
<keyword evidence="5" id="KW-0406">Ion transport</keyword>
<keyword evidence="2" id="KW-0812">Transmembrane</keyword>
<dbReference type="Pfam" id="PF04145">
    <property type="entry name" value="Ctr"/>
    <property type="match status" value="1"/>
</dbReference>
<feature type="region of interest" description="Disordered" evidence="6">
    <location>
        <begin position="201"/>
        <end position="221"/>
    </location>
</feature>
<reference evidence="7" key="2">
    <citation type="submission" date="2025-08" db="UniProtKB">
        <authorList>
            <consortium name="Ensembl"/>
        </authorList>
    </citation>
    <scope>IDENTIFICATION</scope>
</reference>
<protein>
    <recommendedName>
        <fullName evidence="5">Copper transport protein</fullName>
    </recommendedName>
</protein>
<dbReference type="Ensembl" id="ENSCJAT00000124177.1">
    <property type="protein sequence ID" value="ENSCJAP00000088613.1"/>
    <property type="gene ID" value="ENSCJAG00000017776.5"/>
</dbReference>
<keyword evidence="5" id="KW-0186">Copper</keyword>
<keyword evidence="5" id="KW-0187">Copper transport</keyword>
<dbReference type="AlphaFoldDB" id="A0A8I4A2C0"/>
<evidence type="ECO:0000256" key="6">
    <source>
        <dbReference type="SAM" id="MobiDB-lite"/>
    </source>
</evidence>
<evidence type="ECO:0000256" key="5">
    <source>
        <dbReference type="RuleBase" id="RU367022"/>
    </source>
</evidence>
<keyword evidence="8" id="KW-1185">Reference proteome</keyword>
<dbReference type="InterPro" id="IPR007274">
    <property type="entry name" value="Cop_transporter"/>
</dbReference>
<keyword evidence="3" id="KW-1133">Transmembrane helix</keyword>
<accession>A0A8I4A2C0</accession>
<reference evidence="7" key="3">
    <citation type="submission" date="2025-09" db="UniProtKB">
        <authorList>
            <consortium name="Ensembl"/>
        </authorList>
    </citation>
    <scope>IDENTIFICATION</scope>
</reference>
<keyword evidence="5" id="KW-0813">Transport</keyword>
<reference evidence="7 8" key="1">
    <citation type="submission" date="2009-03" db="EMBL/GenBank/DDBJ databases">
        <authorList>
            <person name="Warren W."/>
            <person name="Ye L."/>
            <person name="Minx P."/>
            <person name="Worley K."/>
            <person name="Gibbs R."/>
            <person name="Wilson R.K."/>
        </authorList>
    </citation>
    <scope>NUCLEOTIDE SEQUENCE [LARGE SCALE GENOMIC DNA]</scope>
</reference>
<evidence type="ECO:0000256" key="3">
    <source>
        <dbReference type="ARBA" id="ARBA00022989"/>
    </source>
</evidence>
<evidence type="ECO:0000256" key="4">
    <source>
        <dbReference type="ARBA" id="ARBA00023136"/>
    </source>
</evidence>
<gene>
    <name evidence="7" type="primary">SLC31A2</name>
</gene>
<dbReference type="Proteomes" id="UP000008225">
    <property type="component" value="Chromosome 1"/>
</dbReference>
<evidence type="ECO:0000256" key="2">
    <source>
        <dbReference type="ARBA" id="ARBA00022692"/>
    </source>
</evidence>
<comment type="similarity">
    <text evidence="5">Belongs to the copper transporter (Ctr) (TC 1.A.56) family. SLC31A subfamily.</text>
</comment>